<keyword evidence="3" id="KW-1133">Transmembrane helix</keyword>
<name>A0A517M6C8_9BACT</name>
<keyword evidence="3" id="KW-0812">Transmembrane</keyword>
<reference evidence="4 5" key="1">
    <citation type="submission" date="2019-02" db="EMBL/GenBank/DDBJ databases">
        <title>Deep-cultivation of Planctomycetes and their phenomic and genomic characterization uncovers novel biology.</title>
        <authorList>
            <person name="Wiegand S."/>
            <person name="Jogler M."/>
            <person name="Boedeker C."/>
            <person name="Pinto D."/>
            <person name="Vollmers J."/>
            <person name="Rivas-Marin E."/>
            <person name="Kohn T."/>
            <person name="Peeters S.H."/>
            <person name="Heuer A."/>
            <person name="Rast P."/>
            <person name="Oberbeckmann S."/>
            <person name="Bunk B."/>
            <person name="Jeske O."/>
            <person name="Meyerdierks A."/>
            <person name="Storesund J.E."/>
            <person name="Kallscheuer N."/>
            <person name="Luecker S."/>
            <person name="Lage O.M."/>
            <person name="Pohl T."/>
            <person name="Merkel B.J."/>
            <person name="Hornburger P."/>
            <person name="Mueller R.-W."/>
            <person name="Bruemmer F."/>
            <person name="Labrenz M."/>
            <person name="Spormann A.M."/>
            <person name="Op den Camp H."/>
            <person name="Overmann J."/>
            <person name="Amann R."/>
            <person name="Jetten M.S.M."/>
            <person name="Mascher T."/>
            <person name="Medema M.H."/>
            <person name="Devos D.P."/>
            <person name="Kaster A.-K."/>
            <person name="Ovreas L."/>
            <person name="Rohde M."/>
            <person name="Galperin M.Y."/>
            <person name="Jogler C."/>
        </authorList>
    </citation>
    <scope>NUCLEOTIDE SEQUENCE [LARGE SCALE GENOMIC DNA]</scope>
    <source>
        <strain evidence="4 5">EC9</strain>
    </source>
</reference>
<keyword evidence="5" id="KW-1185">Reference proteome</keyword>
<evidence type="ECO:0000256" key="2">
    <source>
        <dbReference type="SAM" id="MobiDB-lite"/>
    </source>
</evidence>
<dbReference type="RefSeq" id="WP_145348240.1">
    <property type="nucleotide sequence ID" value="NZ_CP036261.1"/>
</dbReference>
<proteinExistence type="predicted"/>
<feature type="transmembrane region" description="Helical" evidence="3">
    <location>
        <begin position="12"/>
        <end position="33"/>
    </location>
</feature>
<dbReference type="EMBL" id="CP036261">
    <property type="protein sequence ID" value="QDS90425.1"/>
    <property type="molecule type" value="Genomic_DNA"/>
</dbReference>
<protein>
    <submittedName>
        <fullName evidence="4">Uncharacterized protein</fullName>
    </submittedName>
</protein>
<sequence>MAARDDSVIRGSLITCIIVLVLSLVGNFFMWQWGDAASQEKTKANASLQNAQNQVRTQDSKIQVMERMLGVGQMTDAEFAQMLTSAGGDDKMNLIEQQFAQDMSLMNEDGKKNYHELPSFLMRTIRDKSALLAAAEQQIARLGKEKDAILERETARADKAEKDKDELNTQLQKTMADLAKAREDHNLKQQQMQDLLTKSQQQITAITTSAAREKTQLVKQSTQLQTTIDDQKNTIETLRNDEFETPQGRVVHVMPGGNVVFVNLGSADGLITGVTFGVIDQDEVRVTNVEPKANLEVTAILGSHLAQARVVHNPDLRNPVIEDDKIYTPFWAPGRRVEIALAGLMDLDGDGNDDSDRIKAMIKSAGAIVSAQVDARGTETGELTFDTRFLVLGTNPEFSEGDPDAQAGNASVLAAVGKLKARAKQLGITTISLNKLLGYLRSLDQDLVIPLGTASRAEDFPPLNSEGLGKRSPGNVSALYDRNAPNRENSGEDK</sequence>
<evidence type="ECO:0000256" key="1">
    <source>
        <dbReference type="SAM" id="Coils"/>
    </source>
</evidence>
<keyword evidence="3" id="KW-0472">Membrane</keyword>
<keyword evidence="1" id="KW-0175">Coiled coil</keyword>
<organism evidence="4 5">
    <name type="scientific">Rosistilla ulvae</name>
    <dbReference type="NCBI Taxonomy" id="1930277"/>
    <lineage>
        <taxon>Bacteria</taxon>
        <taxon>Pseudomonadati</taxon>
        <taxon>Planctomycetota</taxon>
        <taxon>Planctomycetia</taxon>
        <taxon>Pirellulales</taxon>
        <taxon>Pirellulaceae</taxon>
        <taxon>Rosistilla</taxon>
    </lineage>
</organism>
<evidence type="ECO:0000313" key="4">
    <source>
        <dbReference type="EMBL" id="QDS90425.1"/>
    </source>
</evidence>
<accession>A0A517M6C8</accession>
<feature type="coiled-coil region" evidence="1">
    <location>
        <begin position="34"/>
        <end position="68"/>
    </location>
</feature>
<dbReference type="AlphaFoldDB" id="A0A517M6C8"/>
<evidence type="ECO:0000256" key="3">
    <source>
        <dbReference type="SAM" id="Phobius"/>
    </source>
</evidence>
<dbReference type="OrthoDB" id="230112at2"/>
<feature type="coiled-coil region" evidence="1">
    <location>
        <begin position="125"/>
        <end position="241"/>
    </location>
</feature>
<feature type="region of interest" description="Disordered" evidence="2">
    <location>
        <begin position="456"/>
        <end position="494"/>
    </location>
</feature>
<dbReference type="KEGG" id="ruv:EC9_46330"/>
<gene>
    <name evidence="4" type="ORF">EC9_46330</name>
</gene>
<dbReference type="Proteomes" id="UP000319557">
    <property type="component" value="Chromosome"/>
</dbReference>
<evidence type="ECO:0000313" key="5">
    <source>
        <dbReference type="Proteomes" id="UP000319557"/>
    </source>
</evidence>